<proteinExistence type="predicted"/>
<keyword evidence="3" id="KW-1185">Reference proteome</keyword>
<dbReference type="InterPro" id="IPR000904">
    <property type="entry name" value="Sec7_dom"/>
</dbReference>
<dbReference type="PANTHER" id="PTHR10663">
    <property type="entry name" value="GUANYL-NUCLEOTIDE EXCHANGE FACTOR"/>
    <property type="match status" value="1"/>
</dbReference>
<protein>
    <submittedName>
        <fullName evidence="2">Cytohesin</fullName>
    </submittedName>
</protein>
<dbReference type="Pfam" id="PF01369">
    <property type="entry name" value="Sec7"/>
    <property type="match status" value="1"/>
</dbReference>
<dbReference type="AlphaFoldDB" id="A0A5J4NXH8"/>
<dbReference type="GO" id="GO:0032012">
    <property type="term" value="P:regulation of ARF protein signal transduction"/>
    <property type="evidence" value="ECO:0007669"/>
    <property type="project" value="InterPro"/>
</dbReference>
<evidence type="ECO:0000313" key="3">
    <source>
        <dbReference type="Proteomes" id="UP000324629"/>
    </source>
</evidence>
<feature type="domain" description="SEC7" evidence="1">
    <location>
        <begin position="39"/>
        <end position="222"/>
    </location>
</feature>
<evidence type="ECO:0000313" key="2">
    <source>
        <dbReference type="EMBL" id="KAA3680012.1"/>
    </source>
</evidence>
<dbReference type="Gene3D" id="1.10.220.20">
    <property type="match status" value="1"/>
</dbReference>
<dbReference type="SMART" id="SM00222">
    <property type="entry name" value="Sec7"/>
    <property type="match status" value="1"/>
</dbReference>
<evidence type="ECO:0000259" key="1">
    <source>
        <dbReference type="PROSITE" id="PS50190"/>
    </source>
</evidence>
<sequence>METEGLDLYPNSHFSIAFRNDSGREGTLEIHQETEDAPSLFSEDLSTRRRIIGCREFNNDSKRGLEYLLEHSILQHTPESVAGFFMEENDRLSKFAVGTYLGEVRKEFNMKVLDAFTRLHDFRNRDFIPSLRRFLLSFQLPGESQKIDRILTSFADWYLEQNPSAFNSPHEAYVLAYAAILLNTTLHNANAKGQTLGLSEEKIFVRTLLNYDTETDLPEELIRLQCFQVAGQHSNDRMDLVQLVPLLLSA</sequence>
<accession>A0A5J4NXH8</accession>
<dbReference type="SUPFAM" id="SSF48425">
    <property type="entry name" value="Sec7 domain"/>
    <property type="match status" value="1"/>
</dbReference>
<reference evidence="2 3" key="1">
    <citation type="journal article" date="2019" name="Gigascience">
        <title>Whole-genome sequence of the oriental lung fluke Paragonimus westermani.</title>
        <authorList>
            <person name="Oey H."/>
            <person name="Zakrzewski M."/>
            <person name="Narain K."/>
            <person name="Devi K.R."/>
            <person name="Agatsuma T."/>
            <person name="Nawaratna S."/>
            <person name="Gobert G.N."/>
            <person name="Jones M.K."/>
            <person name="Ragan M.A."/>
            <person name="McManus D.P."/>
            <person name="Krause L."/>
        </authorList>
    </citation>
    <scope>NUCLEOTIDE SEQUENCE [LARGE SCALE GENOMIC DNA]</scope>
    <source>
        <strain evidence="2 3">IND2009</strain>
    </source>
</reference>
<name>A0A5J4NXH8_9TREM</name>
<organism evidence="2 3">
    <name type="scientific">Paragonimus westermani</name>
    <dbReference type="NCBI Taxonomy" id="34504"/>
    <lineage>
        <taxon>Eukaryota</taxon>
        <taxon>Metazoa</taxon>
        <taxon>Spiralia</taxon>
        <taxon>Lophotrochozoa</taxon>
        <taxon>Platyhelminthes</taxon>
        <taxon>Trematoda</taxon>
        <taxon>Digenea</taxon>
        <taxon>Plagiorchiida</taxon>
        <taxon>Troglotremata</taxon>
        <taxon>Troglotrematidae</taxon>
        <taxon>Paragonimus</taxon>
    </lineage>
</organism>
<dbReference type="PANTHER" id="PTHR10663:SF402">
    <property type="entry name" value="MIP16918P"/>
    <property type="match status" value="1"/>
</dbReference>
<dbReference type="GO" id="GO:0005085">
    <property type="term" value="F:guanyl-nucleotide exchange factor activity"/>
    <property type="evidence" value="ECO:0007669"/>
    <property type="project" value="InterPro"/>
</dbReference>
<dbReference type="InterPro" id="IPR023394">
    <property type="entry name" value="Sec7_C_sf"/>
</dbReference>
<dbReference type="CDD" id="cd00171">
    <property type="entry name" value="Sec7"/>
    <property type="match status" value="1"/>
</dbReference>
<gene>
    <name evidence="2" type="ORF">DEA37_0011699</name>
</gene>
<dbReference type="Gene3D" id="1.10.1000.11">
    <property type="entry name" value="Arf Nucleotide-binding Site Opener,domain 2"/>
    <property type="match status" value="1"/>
</dbReference>
<dbReference type="PROSITE" id="PS50190">
    <property type="entry name" value="SEC7"/>
    <property type="match status" value="1"/>
</dbReference>
<comment type="caution">
    <text evidence="2">The sequence shown here is derived from an EMBL/GenBank/DDBJ whole genome shotgun (WGS) entry which is preliminary data.</text>
</comment>
<dbReference type="InterPro" id="IPR035999">
    <property type="entry name" value="Sec7_dom_sf"/>
</dbReference>
<dbReference type="EMBL" id="QNGE01000559">
    <property type="protein sequence ID" value="KAA3680012.1"/>
    <property type="molecule type" value="Genomic_DNA"/>
</dbReference>
<dbReference type="Proteomes" id="UP000324629">
    <property type="component" value="Unassembled WGS sequence"/>
</dbReference>